<organism evidence="6 7">
    <name type="scientific">Caldichromatium japonicum</name>
    <dbReference type="NCBI Taxonomy" id="2699430"/>
    <lineage>
        <taxon>Bacteria</taxon>
        <taxon>Pseudomonadati</taxon>
        <taxon>Pseudomonadota</taxon>
        <taxon>Gammaproteobacteria</taxon>
        <taxon>Chromatiales</taxon>
        <taxon>Chromatiaceae</taxon>
        <taxon>Caldichromatium</taxon>
    </lineage>
</organism>
<keyword evidence="2" id="KW-0813">Transport</keyword>
<comment type="similarity">
    <text evidence="1">Belongs to the hemerythrin family.</text>
</comment>
<keyword evidence="7" id="KW-1185">Reference proteome</keyword>
<evidence type="ECO:0000256" key="1">
    <source>
        <dbReference type="ARBA" id="ARBA00010587"/>
    </source>
</evidence>
<dbReference type="InterPro" id="IPR012827">
    <property type="entry name" value="Hemerythrin_metal-bd"/>
</dbReference>
<evidence type="ECO:0000256" key="4">
    <source>
        <dbReference type="ARBA" id="ARBA00023004"/>
    </source>
</evidence>
<protein>
    <submittedName>
        <fullName evidence="6">Hemerythrin family protein</fullName>
    </submittedName>
</protein>
<dbReference type="NCBIfam" id="TIGR02481">
    <property type="entry name" value="hemeryth_dom"/>
    <property type="match status" value="1"/>
</dbReference>
<dbReference type="Proteomes" id="UP000502699">
    <property type="component" value="Chromosome"/>
</dbReference>
<evidence type="ECO:0000313" key="7">
    <source>
        <dbReference type="Proteomes" id="UP000502699"/>
    </source>
</evidence>
<dbReference type="Gene3D" id="1.20.120.50">
    <property type="entry name" value="Hemerythrin-like"/>
    <property type="match status" value="1"/>
</dbReference>
<reference evidence="7" key="1">
    <citation type="submission" date="2020-01" db="EMBL/GenBank/DDBJ databases">
        <title>Caldichromatium gen. nov., sp. nov., a thermophilic purple sulfur bacterium member of the family Chromatiaceae isolated from Nakabusa hot spring, Japan.</title>
        <authorList>
            <person name="Saini M.K."/>
            <person name="Hanada S."/>
            <person name="Tank M."/>
        </authorList>
    </citation>
    <scope>NUCLEOTIDE SEQUENCE [LARGE SCALE GENOMIC DNA]</scope>
    <source>
        <strain evidence="7">No.7</strain>
    </source>
</reference>
<dbReference type="InterPro" id="IPR050669">
    <property type="entry name" value="Hemerythrin"/>
</dbReference>
<proteinExistence type="inferred from homology"/>
<sequence>MCFLSRINQLAAAQLIGNRSIIGEVLDELLDYAQGHFQHEEEFMRRTGFVAYERHYGIHQRFEGWLSQVHWQYLKGLRQDLSEELLKYLNGWLITHILDEDLACRLEGART</sequence>
<gene>
    <name evidence="6" type="ORF">GWK36_01275</name>
</gene>
<dbReference type="KEGG" id="cjap:GWK36_01275"/>
<feature type="domain" description="Hemerythrin-like" evidence="5">
    <location>
        <begin position="7"/>
        <end position="101"/>
    </location>
</feature>
<dbReference type="Pfam" id="PF01814">
    <property type="entry name" value="Hemerythrin"/>
    <property type="match status" value="1"/>
</dbReference>
<keyword evidence="2" id="KW-0561">Oxygen transport</keyword>
<evidence type="ECO:0000256" key="2">
    <source>
        <dbReference type="ARBA" id="ARBA00022621"/>
    </source>
</evidence>
<dbReference type="InterPro" id="IPR016131">
    <property type="entry name" value="Haemerythrin_Fe_BS"/>
</dbReference>
<keyword evidence="3" id="KW-0479">Metal-binding</keyword>
<dbReference type="EMBL" id="CP048029">
    <property type="protein sequence ID" value="QIK36853.1"/>
    <property type="molecule type" value="Genomic_DNA"/>
</dbReference>
<evidence type="ECO:0000259" key="5">
    <source>
        <dbReference type="Pfam" id="PF01814"/>
    </source>
</evidence>
<dbReference type="PANTHER" id="PTHR37164:SF1">
    <property type="entry name" value="BACTERIOHEMERYTHRIN"/>
    <property type="match status" value="1"/>
</dbReference>
<dbReference type="InterPro" id="IPR012312">
    <property type="entry name" value="Hemerythrin-like"/>
</dbReference>
<dbReference type="RefSeq" id="WP_166269394.1">
    <property type="nucleotide sequence ID" value="NZ_CP048029.1"/>
</dbReference>
<dbReference type="GO" id="GO:0005344">
    <property type="term" value="F:oxygen carrier activity"/>
    <property type="evidence" value="ECO:0007669"/>
    <property type="project" value="UniProtKB-KW"/>
</dbReference>
<evidence type="ECO:0000256" key="3">
    <source>
        <dbReference type="ARBA" id="ARBA00022723"/>
    </source>
</evidence>
<evidence type="ECO:0000313" key="6">
    <source>
        <dbReference type="EMBL" id="QIK36853.1"/>
    </source>
</evidence>
<dbReference type="PROSITE" id="PS00550">
    <property type="entry name" value="HEMERYTHRINS"/>
    <property type="match status" value="1"/>
</dbReference>
<dbReference type="SUPFAM" id="SSF47188">
    <property type="entry name" value="Hemerythrin-like"/>
    <property type="match status" value="1"/>
</dbReference>
<dbReference type="AlphaFoldDB" id="A0A6G7V9V7"/>
<name>A0A6G7V9V7_9GAMM</name>
<dbReference type="CDD" id="cd12107">
    <property type="entry name" value="Hemerythrin"/>
    <property type="match status" value="1"/>
</dbReference>
<dbReference type="PANTHER" id="PTHR37164">
    <property type="entry name" value="BACTERIOHEMERYTHRIN"/>
    <property type="match status" value="1"/>
</dbReference>
<dbReference type="GO" id="GO:0046872">
    <property type="term" value="F:metal ion binding"/>
    <property type="evidence" value="ECO:0007669"/>
    <property type="project" value="UniProtKB-KW"/>
</dbReference>
<keyword evidence="4" id="KW-0408">Iron</keyword>
<accession>A0A6G7V9V7</accession>
<dbReference type="InterPro" id="IPR035938">
    <property type="entry name" value="Hemerythrin-like_sf"/>
</dbReference>